<dbReference type="Proteomes" id="UP000597762">
    <property type="component" value="Unassembled WGS sequence"/>
</dbReference>
<feature type="transmembrane region" description="Helical" evidence="3">
    <location>
        <begin position="1090"/>
        <end position="1110"/>
    </location>
</feature>
<keyword evidence="3" id="KW-0472">Membrane</keyword>
<proteinExistence type="predicted"/>
<feature type="region of interest" description="Disordered" evidence="2">
    <location>
        <begin position="1"/>
        <end position="31"/>
    </location>
</feature>
<dbReference type="AlphaFoldDB" id="A0A812BNG2"/>
<feature type="coiled-coil region" evidence="1">
    <location>
        <begin position="302"/>
        <end position="506"/>
    </location>
</feature>
<dbReference type="GO" id="GO:0007099">
    <property type="term" value="P:centriole replication"/>
    <property type="evidence" value="ECO:0007669"/>
    <property type="project" value="TreeGrafter"/>
</dbReference>
<keyword evidence="1" id="KW-0175">Coiled coil</keyword>
<reference evidence="4" key="1">
    <citation type="submission" date="2021-01" db="EMBL/GenBank/DDBJ databases">
        <authorList>
            <person name="Li R."/>
            <person name="Bekaert M."/>
        </authorList>
    </citation>
    <scope>NUCLEOTIDE SEQUENCE</scope>
    <source>
        <strain evidence="4">Farmed</strain>
    </source>
</reference>
<dbReference type="PANTHER" id="PTHR10337:SF6">
    <property type="entry name" value="CENTROSOMAL PROTEIN OF 152 KDA"/>
    <property type="match status" value="1"/>
</dbReference>
<dbReference type="GO" id="GO:0005813">
    <property type="term" value="C:centrosome"/>
    <property type="evidence" value="ECO:0007669"/>
    <property type="project" value="TreeGrafter"/>
</dbReference>
<evidence type="ECO:0000256" key="3">
    <source>
        <dbReference type="SAM" id="Phobius"/>
    </source>
</evidence>
<feature type="compositionally biased region" description="Polar residues" evidence="2">
    <location>
        <begin position="1"/>
        <end position="12"/>
    </location>
</feature>
<dbReference type="OrthoDB" id="10064205at2759"/>
<feature type="coiled-coil region" evidence="1">
    <location>
        <begin position="584"/>
        <end position="697"/>
    </location>
</feature>
<sequence>MPGSSASNSDDTGQPYNPQQDLQQQQQPMYYPQYHYLYPADENSTSDGHTVANYDGHNHAIYPAMSGNTHAGHHYGVVQGGVLHETGHNRAENDQWISPGSGGGYYQENFRQDHLPAGAGGDYYSQIPNSVSYDTQSFVPGHMQPYQSNGTDVNSHSHQHRSPPNENCSVPTSVGMEISHQQTNGYTLPVESEHPVTSNWDQLNGYKVQYRKPTESVMSPQKMECTHSVSSSSESSPKKSEKDFIRIGGSSEQKGLAQLQILYKARGRKLDELTEELTSVKQDSAREIRLLQHKVSSTESECEAVTNNLKQCQDMLREAKSDNTQLLSRMETSEALIQALSNSKEELVSKLVAAEAAVESLNHQLKELGKSETLERARQQHDNVVESLQLRHQREVVMLKEEIDTLTKTANSSKEEMALLKRQLSEALKNVDNAHISKAETINRLTRSLEESQRQNQYLLQNSQSSLSSQQIAELQNRLQQAESSKITLEEKCESLGDQVKSLSQQLSMFESASKLGLFGQEENRHSSCDPEDSFLELGIKKKLNFTTPDTTVSEDSGVDTQLQGLKHELQRCLTNNREKQICIEQLKDSLKVCQKEANSWQSECAKTETVVQELKKKLAKFEQVENGLGTGQNGITAQKSIKTLEEEASRLKKDKEGFAETLRQSKEKEMQLESRNKELEEELKKVLEEHAADKANALEHCKKTYETFQDDVKERLKLDLQLEHDAREASLIADYEEKVSGLKTKLEATLQREDNLKEMYVCVCQEKSQLEDNLIQDYRKKLEAEIDRLKSEYKRDIAEMKDVEIQCESSEDDQAENETTEANIHSDMFERLMAQAREDVAMERAQELAALRQEIVESFEARNSQELLEDAGKVQREVEPEAKENFDQEVIISNEEDQLNQIEKKTLHERIKTELRAQFETEKQEEWKVREYELKKNYLEEIEQLQAEITQKSSEVQVTGLGMPLSPQSLEGRRLDEKQRVKAAVDAAKVEWQLLHKAKLEMEVKRRLNLEREQWQKEKTLSAEKDLEKQLSTEKVKWQKLAKEEQKNVVAAAVETAREEWLKSQQEEHKKMSMTLAVERAEMKKQQKVSLYFFSFILCLFFMQFLFFCKTLK</sequence>
<keyword evidence="3" id="KW-1133">Transmembrane helix</keyword>
<feature type="compositionally biased region" description="Polar residues" evidence="2">
    <location>
        <begin position="145"/>
        <end position="172"/>
    </location>
</feature>
<feature type="region of interest" description="Disordered" evidence="2">
    <location>
        <begin position="94"/>
        <end position="113"/>
    </location>
</feature>
<dbReference type="InterPro" id="IPR051235">
    <property type="entry name" value="CEP152/SHC-Transforming"/>
</dbReference>
<feature type="region of interest" description="Disordered" evidence="2">
    <location>
        <begin position="213"/>
        <end position="243"/>
    </location>
</feature>
<evidence type="ECO:0000313" key="4">
    <source>
        <dbReference type="EMBL" id="CAE1235722.1"/>
    </source>
</evidence>
<feature type="region of interest" description="Disordered" evidence="2">
    <location>
        <begin position="135"/>
        <end position="172"/>
    </location>
</feature>
<evidence type="ECO:0000256" key="1">
    <source>
        <dbReference type="SAM" id="Coils"/>
    </source>
</evidence>
<keyword evidence="3" id="KW-0812">Transmembrane</keyword>
<feature type="compositionally biased region" description="Low complexity" evidence="2">
    <location>
        <begin position="14"/>
        <end position="31"/>
    </location>
</feature>
<feature type="coiled-coil region" evidence="1">
    <location>
        <begin position="929"/>
        <end position="956"/>
    </location>
</feature>
<evidence type="ECO:0000313" key="5">
    <source>
        <dbReference type="Proteomes" id="UP000597762"/>
    </source>
</evidence>
<dbReference type="PANTHER" id="PTHR10337">
    <property type="entry name" value="SHC TRANSFORMING PROTEIN"/>
    <property type="match status" value="1"/>
</dbReference>
<protein>
    <submittedName>
        <fullName evidence="4">CEP152</fullName>
    </submittedName>
</protein>
<organism evidence="4 5">
    <name type="scientific">Acanthosepion pharaonis</name>
    <name type="common">Pharaoh cuttlefish</name>
    <name type="synonym">Sepia pharaonis</name>
    <dbReference type="NCBI Taxonomy" id="158019"/>
    <lineage>
        <taxon>Eukaryota</taxon>
        <taxon>Metazoa</taxon>
        <taxon>Spiralia</taxon>
        <taxon>Lophotrochozoa</taxon>
        <taxon>Mollusca</taxon>
        <taxon>Cephalopoda</taxon>
        <taxon>Coleoidea</taxon>
        <taxon>Decapodiformes</taxon>
        <taxon>Sepiida</taxon>
        <taxon>Sepiina</taxon>
        <taxon>Sepiidae</taxon>
        <taxon>Acanthosepion</taxon>
    </lineage>
</organism>
<gene>
    <name evidence="4" type="ORF">SPHA_19887</name>
</gene>
<name>A0A812BNG2_ACAPH</name>
<feature type="coiled-coil region" evidence="1">
    <location>
        <begin position="780"/>
        <end position="807"/>
    </location>
</feature>
<keyword evidence="5" id="KW-1185">Reference proteome</keyword>
<dbReference type="EMBL" id="CAHIKZ030000724">
    <property type="protein sequence ID" value="CAE1235722.1"/>
    <property type="molecule type" value="Genomic_DNA"/>
</dbReference>
<comment type="caution">
    <text evidence="4">The sequence shown here is derived from an EMBL/GenBank/DDBJ whole genome shotgun (WGS) entry which is preliminary data.</text>
</comment>
<accession>A0A812BNG2</accession>
<evidence type="ECO:0000256" key="2">
    <source>
        <dbReference type="SAM" id="MobiDB-lite"/>
    </source>
</evidence>